<dbReference type="EMBL" id="MJFZ01000145">
    <property type="protein sequence ID" value="RAW36245.1"/>
    <property type="molecule type" value="Genomic_DNA"/>
</dbReference>
<comment type="caution">
    <text evidence="6">The sequence shown here is derived from an EMBL/GenBank/DDBJ whole genome shotgun (WGS) entry which is preliminary data.</text>
</comment>
<dbReference type="OrthoDB" id="89560at2759"/>
<sequence>MPKPLASQTTWNGFESPGSIKIGAEDRLSFAESNAARFSGFHSHVTSFFSSDDNGWINPA</sequence>
<dbReference type="Proteomes" id="UP000760860">
    <property type="component" value="Unassembled WGS sequence"/>
</dbReference>
<proteinExistence type="predicted"/>
<dbReference type="EMBL" id="RCMI01000817">
    <property type="protein sequence ID" value="KAG2897013.1"/>
    <property type="molecule type" value="Genomic_DNA"/>
</dbReference>
<evidence type="ECO:0000313" key="6">
    <source>
        <dbReference type="EMBL" id="RAW36245.1"/>
    </source>
</evidence>
<protein>
    <submittedName>
        <fullName evidence="6">Uncharacterized protein</fullName>
    </submittedName>
</protein>
<accession>A0A329SHN9</accession>
<evidence type="ECO:0000313" key="5">
    <source>
        <dbReference type="EMBL" id="KAG3214009.1"/>
    </source>
</evidence>
<dbReference type="Proteomes" id="UP000251314">
    <property type="component" value="Unassembled WGS sequence"/>
</dbReference>
<dbReference type="EMBL" id="RCMK01001422">
    <property type="protein sequence ID" value="KAG2894582.1"/>
    <property type="molecule type" value="Genomic_DNA"/>
</dbReference>
<dbReference type="VEuPathDB" id="FungiDB:PC110_g7502"/>
<dbReference type="Proteomes" id="UP000736787">
    <property type="component" value="Unassembled WGS sequence"/>
</dbReference>
<keyword evidence="7" id="KW-1185">Reference proteome</keyword>
<name>A0A329SHN9_9STRA</name>
<dbReference type="Proteomes" id="UP000774804">
    <property type="component" value="Unassembled WGS sequence"/>
</dbReference>
<dbReference type="EMBL" id="RCMG01000672">
    <property type="protein sequence ID" value="KAG2850601.1"/>
    <property type="molecule type" value="Genomic_DNA"/>
</dbReference>
<dbReference type="AlphaFoldDB" id="A0A329SHN9"/>
<evidence type="ECO:0000313" key="2">
    <source>
        <dbReference type="EMBL" id="KAG2894582.1"/>
    </source>
</evidence>
<evidence type="ECO:0000313" key="3">
    <source>
        <dbReference type="EMBL" id="KAG2897013.1"/>
    </source>
</evidence>
<reference evidence="1" key="2">
    <citation type="submission" date="2018-10" db="EMBL/GenBank/DDBJ databases">
        <title>Effector identification in a new, highly contiguous assembly of the strawberry crown rot pathogen Phytophthora cactorum.</title>
        <authorList>
            <person name="Armitage A.D."/>
            <person name="Nellist C.F."/>
            <person name="Bates H."/>
            <person name="Vickerstaff R.J."/>
            <person name="Harrison R.J."/>
        </authorList>
    </citation>
    <scope>NUCLEOTIDE SEQUENCE</scope>
    <source>
        <strain evidence="1">15-7</strain>
        <strain evidence="3">4032</strain>
        <strain evidence="2">4040</strain>
        <strain evidence="4">P415</strain>
        <strain evidence="5">P421</strain>
    </source>
</reference>
<dbReference type="Proteomes" id="UP000697107">
    <property type="component" value="Unassembled WGS sequence"/>
</dbReference>
<organism evidence="6 7">
    <name type="scientific">Phytophthora cactorum</name>
    <dbReference type="NCBI Taxonomy" id="29920"/>
    <lineage>
        <taxon>Eukaryota</taxon>
        <taxon>Sar</taxon>
        <taxon>Stramenopiles</taxon>
        <taxon>Oomycota</taxon>
        <taxon>Peronosporomycetes</taxon>
        <taxon>Peronosporales</taxon>
        <taxon>Peronosporaceae</taxon>
        <taxon>Phytophthora</taxon>
    </lineage>
</organism>
<dbReference type="EMBL" id="RCMV01000678">
    <property type="protein sequence ID" value="KAG3214009.1"/>
    <property type="molecule type" value="Genomic_DNA"/>
</dbReference>
<dbReference type="Proteomes" id="UP000735874">
    <property type="component" value="Unassembled WGS sequence"/>
</dbReference>
<evidence type="ECO:0000313" key="7">
    <source>
        <dbReference type="Proteomes" id="UP000251314"/>
    </source>
</evidence>
<gene>
    <name evidence="6" type="ORF">PC110_g7502</name>
    <name evidence="1" type="ORF">PC113_g16648</name>
    <name evidence="3" type="ORF">PC115_g17353</name>
    <name evidence="2" type="ORF">PC117_g23448</name>
    <name evidence="4" type="ORF">PC118_g18053</name>
    <name evidence="5" type="ORF">PC129_g15071</name>
</gene>
<reference evidence="6 7" key="1">
    <citation type="submission" date="2018-01" db="EMBL/GenBank/DDBJ databases">
        <title>Draft genome of the strawberry crown rot pathogen Phytophthora cactorum.</title>
        <authorList>
            <person name="Armitage A.D."/>
            <person name="Lysoe E."/>
            <person name="Nellist C.F."/>
            <person name="Harrison R.J."/>
            <person name="Brurberg M.B."/>
        </authorList>
    </citation>
    <scope>NUCLEOTIDE SEQUENCE [LARGE SCALE GENOMIC DNA]</scope>
    <source>
        <strain evidence="6 7">10300</strain>
    </source>
</reference>
<dbReference type="EMBL" id="RCML01000866">
    <property type="protein sequence ID" value="KAG2968361.1"/>
    <property type="molecule type" value="Genomic_DNA"/>
</dbReference>
<evidence type="ECO:0000313" key="1">
    <source>
        <dbReference type="EMBL" id="KAG2850601.1"/>
    </source>
</evidence>
<evidence type="ECO:0000313" key="4">
    <source>
        <dbReference type="EMBL" id="KAG2968361.1"/>
    </source>
</evidence>